<dbReference type="SUPFAM" id="SSF63829">
    <property type="entry name" value="Calcium-dependent phosphotriesterase"/>
    <property type="match status" value="1"/>
</dbReference>
<name>A0A927RLW6_9ACTN</name>
<accession>A0A927RLW6</accession>
<dbReference type="Gene3D" id="2.130.10.10">
    <property type="entry name" value="YVTN repeat-like/Quinoprotein amine dehydrogenase"/>
    <property type="match status" value="1"/>
</dbReference>
<organism evidence="1 2">
    <name type="scientific">Actinopolymorpha pittospori</name>
    <dbReference type="NCBI Taxonomy" id="648752"/>
    <lineage>
        <taxon>Bacteria</taxon>
        <taxon>Bacillati</taxon>
        <taxon>Actinomycetota</taxon>
        <taxon>Actinomycetes</taxon>
        <taxon>Propionibacteriales</taxon>
        <taxon>Actinopolymorphaceae</taxon>
        <taxon>Actinopolymorpha</taxon>
    </lineage>
</organism>
<dbReference type="EMBL" id="JADBEM010000001">
    <property type="protein sequence ID" value="MBE1608283.1"/>
    <property type="molecule type" value="Genomic_DNA"/>
</dbReference>
<keyword evidence="2" id="KW-1185">Reference proteome</keyword>
<dbReference type="RefSeq" id="WP_192752077.1">
    <property type="nucleotide sequence ID" value="NZ_BAABJL010000166.1"/>
</dbReference>
<dbReference type="InterPro" id="IPR015943">
    <property type="entry name" value="WD40/YVTN_repeat-like_dom_sf"/>
</dbReference>
<dbReference type="Proteomes" id="UP000638648">
    <property type="component" value="Unassembled WGS sequence"/>
</dbReference>
<reference evidence="1" key="1">
    <citation type="submission" date="2020-10" db="EMBL/GenBank/DDBJ databases">
        <title>Sequencing the genomes of 1000 actinobacteria strains.</title>
        <authorList>
            <person name="Klenk H.-P."/>
        </authorList>
    </citation>
    <scope>NUCLEOTIDE SEQUENCE</scope>
    <source>
        <strain evidence="1">DSM 45354</strain>
    </source>
</reference>
<sequence length="177" mass="19635">MPEQSIVSLAYLDGKVYGGTSIWGGLGIEPTQTEAKLLVHDTATGANQIVDLPTRGLRTALAVTVGPDNRIWMVAEDHILVYDPRLGRFVVDQKVFDELDIPSDDQVDAHDAILTVGADSMLYGTIHGSYLYRLDPGSLRVTILRRGNVHHVVTDEYGNLYYVENGYELHRLLVDDK</sequence>
<evidence type="ECO:0000313" key="2">
    <source>
        <dbReference type="Proteomes" id="UP000638648"/>
    </source>
</evidence>
<protein>
    <submittedName>
        <fullName evidence="1">Uncharacterized protein</fullName>
    </submittedName>
</protein>
<comment type="caution">
    <text evidence="1">The sequence shown here is derived from an EMBL/GenBank/DDBJ whole genome shotgun (WGS) entry which is preliminary data.</text>
</comment>
<proteinExistence type="predicted"/>
<evidence type="ECO:0000313" key="1">
    <source>
        <dbReference type="EMBL" id="MBE1608283.1"/>
    </source>
</evidence>
<gene>
    <name evidence="1" type="ORF">HEB94_005131</name>
</gene>
<dbReference type="AlphaFoldDB" id="A0A927RLW6"/>